<accession>A0A7J7F3A2</accession>
<feature type="compositionally biased region" description="Basic and acidic residues" evidence="1">
    <location>
        <begin position="86"/>
        <end position="98"/>
    </location>
</feature>
<feature type="region of interest" description="Disordered" evidence="1">
    <location>
        <begin position="65"/>
        <end position="199"/>
    </location>
</feature>
<protein>
    <submittedName>
        <fullName evidence="2">Uncharacterized protein</fullName>
    </submittedName>
</protein>
<proteinExistence type="predicted"/>
<evidence type="ECO:0000313" key="2">
    <source>
        <dbReference type="EMBL" id="KAF5922461.1"/>
    </source>
</evidence>
<organism evidence="2 3">
    <name type="scientific">Diceros bicornis minor</name>
    <name type="common">South-central black rhinoceros</name>
    <dbReference type="NCBI Taxonomy" id="77932"/>
    <lineage>
        <taxon>Eukaryota</taxon>
        <taxon>Metazoa</taxon>
        <taxon>Chordata</taxon>
        <taxon>Craniata</taxon>
        <taxon>Vertebrata</taxon>
        <taxon>Euteleostomi</taxon>
        <taxon>Mammalia</taxon>
        <taxon>Eutheria</taxon>
        <taxon>Laurasiatheria</taxon>
        <taxon>Perissodactyla</taxon>
        <taxon>Rhinocerotidae</taxon>
        <taxon>Diceros</taxon>
    </lineage>
</organism>
<feature type="compositionally biased region" description="Polar residues" evidence="1">
    <location>
        <begin position="104"/>
        <end position="113"/>
    </location>
</feature>
<dbReference type="EMBL" id="JACDTQ010001475">
    <property type="protein sequence ID" value="KAF5922461.1"/>
    <property type="molecule type" value="Genomic_DNA"/>
</dbReference>
<name>A0A7J7F3A2_DICBM</name>
<evidence type="ECO:0000313" key="3">
    <source>
        <dbReference type="Proteomes" id="UP000551758"/>
    </source>
</evidence>
<keyword evidence="3" id="KW-1185">Reference proteome</keyword>
<reference evidence="2 3" key="1">
    <citation type="journal article" date="2020" name="Mol. Biol. Evol.">
        <title>Interspecific Gene Flow and the Evolution of Specialization in Black and White Rhinoceros.</title>
        <authorList>
            <person name="Moodley Y."/>
            <person name="Westbury M.V."/>
            <person name="Russo I.M."/>
            <person name="Gopalakrishnan S."/>
            <person name="Rakotoarivelo A."/>
            <person name="Olsen R.A."/>
            <person name="Prost S."/>
            <person name="Tunstall T."/>
            <person name="Ryder O.A."/>
            <person name="Dalen L."/>
            <person name="Bruford M.W."/>
        </authorList>
    </citation>
    <scope>NUCLEOTIDE SEQUENCE [LARGE SCALE GENOMIC DNA]</scope>
    <source>
        <strain evidence="2">SBR-YM</strain>
        <tissue evidence="2">Skin</tissue>
    </source>
</reference>
<feature type="compositionally biased region" description="Basic and acidic residues" evidence="1">
    <location>
        <begin position="168"/>
        <end position="185"/>
    </location>
</feature>
<dbReference type="Proteomes" id="UP000551758">
    <property type="component" value="Unassembled WGS sequence"/>
</dbReference>
<dbReference type="AlphaFoldDB" id="A0A7J7F3A2"/>
<gene>
    <name evidence="2" type="ORF">HPG69_009506</name>
</gene>
<comment type="caution">
    <text evidence="2">The sequence shown here is derived from an EMBL/GenBank/DDBJ whole genome shotgun (WGS) entry which is preliminary data.</text>
</comment>
<evidence type="ECO:0000256" key="1">
    <source>
        <dbReference type="SAM" id="MobiDB-lite"/>
    </source>
</evidence>
<sequence>MGLNPEIPGAGSRGAGAIWLSLWTRFEGKGLARSSEYWHTYTYVAHVSRISVACILDILPIRRGGAARPAVPQRGPGGCGKPSLRRVSDDGAFPERRTPRSLRGSLSSKNAGQTRAPPRRDTAESQRPALCSRGASPHSSDDTFNCGARRRVTATKGCPSSPRAARLTCERTEPRDGEGHARSDPPRVPGSTETSPPCVLGWVASGATVATFGGG</sequence>